<proteinExistence type="inferred from homology"/>
<dbReference type="SUPFAM" id="SSF141729">
    <property type="entry name" value="FimD N-terminal domain-like"/>
    <property type="match status" value="1"/>
</dbReference>
<dbReference type="InterPro" id="IPR011250">
    <property type="entry name" value="OMP/PagP_B-barrel"/>
</dbReference>
<dbReference type="Gene3D" id="2.60.40.2070">
    <property type="match status" value="1"/>
</dbReference>
<dbReference type="EMBL" id="CP115543">
    <property type="protein sequence ID" value="WNH50428.1"/>
    <property type="molecule type" value="Genomic_DNA"/>
</dbReference>
<dbReference type="Pfam" id="PF13953">
    <property type="entry name" value="PapC_C"/>
    <property type="match status" value="1"/>
</dbReference>
<feature type="domain" description="PapC N-terminal" evidence="10">
    <location>
        <begin position="37"/>
        <end position="142"/>
    </location>
</feature>
<keyword evidence="7" id="KW-0472">Membrane</keyword>
<reference evidence="11 12" key="1">
    <citation type="submission" date="2022-12" db="EMBL/GenBank/DDBJ databases">
        <title>Two new species, Stenotrophomonas aracearum and Stenotrophomonas oahuensis, isolated from Anthurium (Araceae family) in Hawaii.</title>
        <authorList>
            <person name="Chunag S.C."/>
            <person name="Dobhal S."/>
            <person name="Alvarez A."/>
            <person name="Arif M."/>
        </authorList>
    </citation>
    <scope>NUCLEOTIDE SEQUENCE [LARGE SCALE GENOMIC DNA]</scope>
    <source>
        <strain evidence="11 12">A5588</strain>
    </source>
</reference>
<evidence type="ECO:0000256" key="7">
    <source>
        <dbReference type="ARBA" id="ARBA00023136"/>
    </source>
</evidence>
<keyword evidence="5" id="KW-0812">Transmembrane</keyword>
<dbReference type="Pfam" id="PF00577">
    <property type="entry name" value="Usher"/>
    <property type="match status" value="1"/>
</dbReference>
<comment type="similarity">
    <text evidence="2">Belongs to the fimbrial export usher family.</text>
</comment>
<dbReference type="PANTHER" id="PTHR30451:SF8">
    <property type="entry name" value="FIMBRIAL USHER PROTEIN"/>
    <property type="match status" value="1"/>
</dbReference>
<gene>
    <name evidence="11" type="ORF">PDM28_09115</name>
</gene>
<dbReference type="Gene3D" id="2.60.40.3110">
    <property type="match status" value="1"/>
</dbReference>
<dbReference type="SUPFAM" id="SSF56925">
    <property type="entry name" value="OMPA-like"/>
    <property type="match status" value="1"/>
</dbReference>
<keyword evidence="6" id="KW-0732">Signal</keyword>
<evidence type="ECO:0000256" key="4">
    <source>
        <dbReference type="ARBA" id="ARBA00022452"/>
    </source>
</evidence>
<organism evidence="11 12">
    <name type="scientific">Stenotrophomonas aracearum</name>
    <dbReference type="NCBI Taxonomy" id="3003272"/>
    <lineage>
        <taxon>Bacteria</taxon>
        <taxon>Pseudomonadati</taxon>
        <taxon>Pseudomonadota</taxon>
        <taxon>Gammaproteobacteria</taxon>
        <taxon>Lysobacterales</taxon>
        <taxon>Lysobacteraceae</taxon>
        <taxon>Stenotrophomonas</taxon>
    </lineage>
</organism>
<dbReference type="InterPro" id="IPR025885">
    <property type="entry name" value="PapC_N"/>
</dbReference>
<keyword evidence="8" id="KW-0998">Cell outer membrane</keyword>
<evidence type="ECO:0000259" key="9">
    <source>
        <dbReference type="Pfam" id="PF13953"/>
    </source>
</evidence>
<name>A0ABY9YHT7_9GAMM</name>
<evidence type="ECO:0000313" key="12">
    <source>
        <dbReference type="Proteomes" id="UP001305421"/>
    </source>
</evidence>
<dbReference type="Proteomes" id="UP001305421">
    <property type="component" value="Chromosome"/>
</dbReference>
<dbReference type="Pfam" id="PF13954">
    <property type="entry name" value="PapC_N"/>
    <property type="match status" value="1"/>
</dbReference>
<evidence type="ECO:0000256" key="5">
    <source>
        <dbReference type="ARBA" id="ARBA00022692"/>
    </source>
</evidence>
<dbReference type="Gene3D" id="3.10.20.410">
    <property type="match status" value="1"/>
</dbReference>
<dbReference type="Gene3D" id="2.60.40.2610">
    <property type="entry name" value="Outer membrane usher protein FimD, plug domain"/>
    <property type="match status" value="1"/>
</dbReference>
<dbReference type="RefSeq" id="WP_311184535.1">
    <property type="nucleotide sequence ID" value="NZ_CP115543.1"/>
</dbReference>
<comment type="subcellular location">
    <subcellularLocation>
        <location evidence="1">Cell outer membrane</location>
        <topology evidence="1">Multi-pass membrane protein</topology>
    </subcellularLocation>
</comment>
<accession>A0ABY9YHT7</accession>
<evidence type="ECO:0000313" key="11">
    <source>
        <dbReference type="EMBL" id="WNH50428.1"/>
    </source>
</evidence>
<dbReference type="InterPro" id="IPR025949">
    <property type="entry name" value="PapC-like_C"/>
</dbReference>
<dbReference type="InterPro" id="IPR043142">
    <property type="entry name" value="PapC-like_C_sf"/>
</dbReference>
<keyword evidence="3" id="KW-0813">Transport</keyword>
<evidence type="ECO:0000256" key="3">
    <source>
        <dbReference type="ARBA" id="ARBA00022448"/>
    </source>
</evidence>
<dbReference type="InterPro" id="IPR000015">
    <property type="entry name" value="Fimb_usher"/>
</dbReference>
<keyword evidence="4" id="KW-1134">Transmembrane beta strand</keyword>
<sequence>MSGLLLCGCLLATPARGQEATAEEPQDEPEDDDVLVFDADLLRQRGLDPKLGEYLSRGARYTPGKQTVTLMVNQQRIGQAEVTFDEEGRLCLDEALLERAALKLPKATGPGGTVACDDFRKAYPATVVEKDPGKRTVTLLVPGDSRLPGREGVGGYVQGGVGALFNYSVMTTRSDSSSGASTYVAAITEAGFNAGDWILRSRQSYTRSDEKTTFDVTQSYAQRTFARWKTVVQLGELDMLTPVLPGTSITGVQLLPEAALQVGDGPVITGIANSNARVEVRQRDVLLYVTVVEAGRFTLSGLPPLSALTDVDVKVVEADGSEHGFTVPAVALAGLVRPQSGYTVAVGRVRNVELAPGRQPWVASASWSGALGGWGTGSVAAMAAQDYTALGGSGFVGWRFGTSLSPYVLLSHAKDDEGTRRGWHAGLGLQQTLGSQLSLNAGVAMQSREYRELVDVLSATTDDTSRARYREQAHVSLSWSTRWLGSISAGYSRATVFDGRPTSRASLSWGRNFRWATVSLNAERDLAQRDVPDSRNDTVEGDAYRVYLSVSVPLGERRRARTNVQHDRSGERIGLSYTDAPSNTLSYRLGVDRDTFSGRTDTSASAAWLPRYLQTSASYTRSSLGNSSSSVLLSGGVAMHGRGVTVSPYPIQDTFGIVALSDKVSGVEISTPYGPVWTDPWGKAVVAQLTPYTTSMVEVDTASLPRNMLLDNGAISLEAGRGAVAQVDLETRYSRRIQLLPKHPDGSALPRGTTAFRTNDDLVGMVTAGGSLFVYDAVDGETLELHLPDESVCTLTYRLDEDEDENVMMPVATVTCTPGSAEPAS</sequence>
<dbReference type="InterPro" id="IPR042186">
    <property type="entry name" value="FimD_plug_dom"/>
</dbReference>
<evidence type="ECO:0000259" key="10">
    <source>
        <dbReference type="Pfam" id="PF13954"/>
    </source>
</evidence>
<dbReference type="PANTHER" id="PTHR30451">
    <property type="entry name" value="OUTER MEMBRANE USHER PROTEIN"/>
    <property type="match status" value="1"/>
</dbReference>
<protein>
    <submittedName>
        <fullName evidence="11">Fimbria/pilus outer membrane usher protein</fullName>
    </submittedName>
</protein>
<dbReference type="InterPro" id="IPR037224">
    <property type="entry name" value="PapC_N_sf"/>
</dbReference>
<evidence type="ECO:0000256" key="2">
    <source>
        <dbReference type="ARBA" id="ARBA00008064"/>
    </source>
</evidence>
<evidence type="ECO:0000256" key="6">
    <source>
        <dbReference type="ARBA" id="ARBA00022729"/>
    </source>
</evidence>
<keyword evidence="12" id="KW-1185">Reference proteome</keyword>
<evidence type="ECO:0000256" key="1">
    <source>
        <dbReference type="ARBA" id="ARBA00004571"/>
    </source>
</evidence>
<evidence type="ECO:0000256" key="8">
    <source>
        <dbReference type="ARBA" id="ARBA00023237"/>
    </source>
</evidence>
<feature type="domain" description="PapC-like C-terminal" evidence="9">
    <location>
        <begin position="742"/>
        <end position="801"/>
    </location>
</feature>